<feature type="domain" description="VIT" evidence="3">
    <location>
        <begin position="51"/>
        <end position="179"/>
    </location>
</feature>
<evidence type="ECO:0000256" key="1">
    <source>
        <dbReference type="SAM" id="SignalP"/>
    </source>
</evidence>
<keyword evidence="5" id="KW-1185">Reference proteome</keyword>
<proteinExistence type="predicted"/>
<sequence>MTFLSPLASASSLKPTLKATLKATLAASLAIVLGTLSALPASAEPDLDDLSGTVVAAADGKEIHLPLLKADYRVDVDGDVAHVELTQTFLNPTKLPLNATYLFPLNQKAAIHAMRMDLDGETIVARMKKKEDARATFEKAKREGKAAALLTQHRPNMFTQDIAHLMPGRPVKVTLEYAQTVPKIDGAYELVMPMVVGPRYEGLGAQAALKPSQNIADKLVPEDDSPGYGDTEYASDVPVFAKPAAFKHSETVSGWQIDKLPAYPEVIGQNAPKEIDPRRVSLELALKAPMPVSRLSSDTHALEVSSQGEMRTVRFKAGRAIDNRDFVLRYELAAQSDVAAGVSSRYEADGGGYFSLLIEPPKLPAEDMIGQRELVFVLDTSGSMSGQPIEASKTFMTAAIKSLRPDDYFRILRFSNNTSQFAGNSVLATERNKLQALKFVAGLSTGGGTEINQAVNTAFDQAQPENTTRIVVFLTDGYIGDEATVISSVASRIGKARIYAFGVGNSVNRFLLDAMATEGRGYARYVALGEDAGEAAESLAANLKTPLLTDITIDWNGLKVEGQSPARIPDLFEGGSVRVMGRYAAGGKHTIFINGLVNGHAARLPLEIDLKSSVDGSAVSSRALPLIWAREQIFDKERAYTIGGSTDMQLKQEIVDLGLTYSLQTRFTSFVAVSEKVVNRAPSTASHQNVPLPQVAGVSTNAYPSLNLSGSSAPEPEGILGVMLVLLAVATRFRLQLANSFRKLRERVRRFRSRDEEAASGELDLALPRTLRRDGWWLET</sequence>
<feature type="domain" description="VWFA" evidence="2">
    <location>
        <begin position="373"/>
        <end position="551"/>
    </location>
</feature>
<dbReference type="Gene3D" id="3.40.50.410">
    <property type="entry name" value="von Willebrand factor, type A domain"/>
    <property type="match status" value="1"/>
</dbReference>
<evidence type="ECO:0000313" key="5">
    <source>
        <dbReference type="Proteomes" id="UP000048926"/>
    </source>
</evidence>
<accession>A0A0M6Y0Z2</accession>
<dbReference type="EMBL" id="CXST01000001">
    <property type="protein sequence ID" value="CTQ42926.1"/>
    <property type="molecule type" value="Genomic_DNA"/>
</dbReference>
<gene>
    <name evidence="4" type="ORF">LAL4801_01363</name>
</gene>
<dbReference type="OrthoDB" id="9784383at2"/>
<keyword evidence="1" id="KW-0732">Signal</keyword>
<evidence type="ECO:0000259" key="3">
    <source>
        <dbReference type="PROSITE" id="PS51468"/>
    </source>
</evidence>
<feature type="chain" id="PRO_5005807322" evidence="1">
    <location>
        <begin position="44"/>
        <end position="780"/>
    </location>
</feature>
<reference evidence="5" key="1">
    <citation type="submission" date="2015-07" db="EMBL/GenBank/DDBJ databases">
        <authorList>
            <person name="Rodrigo-Torres Lidia"/>
            <person name="Arahal R.David."/>
        </authorList>
    </citation>
    <scope>NUCLEOTIDE SEQUENCE [LARGE SCALE GENOMIC DNA]</scope>
    <source>
        <strain evidence="5">CECT 4801</strain>
    </source>
</reference>
<dbReference type="Pfam" id="PF08487">
    <property type="entry name" value="VIT"/>
    <property type="match status" value="1"/>
</dbReference>
<evidence type="ECO:0000313" key="4">
    <source>
        <dbReference type="EMBL" id="CTQ42926.1"/>
    </source>
</evidence>
<dbReference type="STRING" id="187304.B0E33_23390"/>
<dbReference type="SMART" id="SM00609">
    <property type="entry name" value="VIT"/>
    <property type="match status" value="1"/>
</dbReference>
<dbReference type="Pfam" id="PF13768">
    <property type="entry name" value="VWA_3"/>
    <property type="match status" value="1"/>
</dbReference>
<name>A0A0M6Y0Z2_9HYPH</name>
<dbReference type="PANTHER" id="PTHR45737:SF6">
    <property type="entry name" value="VON WILLEBRAND FACTOR A DOMAIN-CONTAINING PROTEIN 5A"/>
    <property type="match status" value="1"/>
</dbReference>
<protein>
    <submittedName>
        <fullName evidence="4">Marine proteobacterial sortase target protein</fullName>
    </submittedName>
</protein>
<dbReference type="PROSITE" id="PS51468">
    <property type="entry name" value="VIT"/>
    <property type="match status" value="1"/>
</dbReference>
<feature type="signal peptide" evidence="1">
    <location>
        <begin position="1"/>
        <end position="43"/>
    </location>
</feature>
<dbReference type="SMART" id="SM00327">
    <property type="entry name" value="VWA"/>
    <property type="match status" value="1"/>
</dbReference>
<dbReference type="RefSeq" id="WP_055654992.1">
    <property type="nucleotide sequence ID" value="NZ_CXST01000001.1"/>
</dbReference>
<dbReference type="InterPro" id="IPR036465">
    <property type="entry name" value="vWFA_dom_sf"/>
</dbReference>
<dbReference type="SUPFAM" id="SSF53300">
    <property type="entry name" value="vWA-like"/>
    <property type="match status" value="1"/>
</dbReference>
<dbReference type="InterPro" id="IPR013694">
    <property type="entry name" value="VIT"/>
</dbReference>
<evidence type="ECO:0000259" key="2">
    <source>
        <dbReference type="PROSITE" id="PS50234"/>
    </source>
</evidence>
<dbReference type="AlphaFoldDB" id="A0A0M6Y0Z2"/>
<dbReference type="Proteomes" id="UP000048926">
    <property type="component" value="Unassembled WGS sequence"/>
</dbReference>
<organism evidence="4 5">
    <name type="scientific">Roseibium aggregatum</name>
    <dbReference type="NCBI Taxonomy" id="187304"/>
    <lineage>
        <taxon>Bacteria</taxon>
        <taxon>Pseudomonadati</taxon>
        <taxon>Pseudomonadota</taxon>
        <taxon>Alphaproteobacteria</taxon>
        <taxon>Hyphomicrobiales</taxon>
        <taxon>Stappiaceae</taxon>
        <taxon>Roseibium</taxon>
    </lineage>
</organism>
<dbReference type="PROSITE" id="PS50234">
    <property type="entry name" value="VWFA"/>
    <property type="match status" value="1"/>
</dbReference>
<dbReference type="PANTHER" id="PTHR45737">
    <property type="entry name" value="VON WILLEBRAND FACTOR A DOMAIN-CONTAINING PROTEIN 5A"/>
    <property type="match status" value="1"/>
</dbReference>
<dbReference type="InterPro" id="IPR002035">
    <property type="entry name" value="VWF_A"/>
</dbReference>